<dbReference type="Proteomes" id="UP001178148">
    <property type="component" value="Unassembled WGS sequence"/>
</dbReference>
<gene>
    <name evidence="1" type="ORF">QS748_01525</name>
</gene>
<protein>
    <submittedName>
        <fullName evidence="1">Uncharacterized protein</fullName>
    </submittedName>
</protein>
<proteinExistence type="predicted"/>
<evidence type="ECO:0000313" key="2">
    <source>
        <dbReference type="Proteomes" id="UP001178148"/>
    </source>
</evidence>
<reference evidence="1 2" key="1">
    <citation type="journal article" date="2023" name="bioRxiv">
        <title>An intranuclear bacterial parasite of deep-sea mussels expresses apoptosis inhibitors acquired from its host.</title>
        <authorList>
            <person name="Gonzalez Porras M.A."/>
            <person name="Assie A."/>
            <person name="Tietjen M."/>
            <person name="Violette M."/>
            <person name="Kleiner M."/>
            <person name="Gruber-Vodicka H."/>
            <person name="Dubilier N."/>
            <person name="Leisch N."/>
        </authorList>
    </citation>
    <scope>NUCLEOTIDE SEQUENCE [LARGE SCALE GENOMIC DNA]</scope>
    <source>
        <strain evidence="1">IAP13</strain>
    </source>
</reference>
<dbReference type="AlphaFoldDB" id="A0AA90NJY2"/>
<sequence>MEATSSGINIFGELTSEVLPQICDYSYDDPCTTNLFHGRAISSLSGTSDPLLSDSSSWAVRNKLAEISTTTTWERLQPISTITTPPLIPAAIPSPSIFCMENNIIKYSAKDIAADIFNYTVCRIVDMNNKLKKRVEILFNMKDYVVKDELSYFSKMMLRKETIEEVCDLCDARIELVLCYKGMNKKIYSDFMLPIHFEKFTRDEKYKVKDIMSAGKSIGVSKCKSDCMEVAISTINLDIELIDNDIVKMNKMVLGLVVLDHTYALSTKTPGQQSV</sequence>
<name>A0AA90NJY2_9GAMM</name>
<keyword evidence="2" id="KW-1185">Reference proteome</keyword>
<evidence type="ECO:0000313" key="1">
    <source>
        <dbReference type="EMBL" id="MDP0587942.1"/>
    </source>
</evidence>
<organism evidence="1 2">
    <name type="scientific">Candidatus Endonucleibacter bathymodioli</name>
    <dbReference type="NCBI Taxonomy" id="539814"/>
    <lineage>
        <taxon>Bacteria</taxon>
        <taxon>Pseudomonadati</taxon>
        <taxon>Pseudomonadota</taxon>
        <taxon>Gammaproteobacteria</taxon>
        <taxon>Oceanospirillales</taxon>
        <taxon>Endozoicomonadaceae</taxon>
        <taxon>Candidatus Endonucleibacter</taxon>
    </lineage>
</organism>
<dbReference type="EMBL" id="JASXSV010000001">
    <property type="protein sequence ID" value="MDP0587942.1"/>
    <property type="molecule type" value="Genomic_DNA"/>
</dbReference>
<comment type="caution">
    <text evidence="1">The sequence shown here is derived from an EMBL/GenBank/DDBJ whole genome shotgun (WGS) entry which is preliminary data.</text>
</comment>
<accession>A0AA90NJY2</accession>